<accession>A0ACB8QAT4</accession>
<organism evidence="1 2">
    <name type="scientific">Vararia minispora EC-137</name>
    <dbReference type="NCBI Taxonomy" id="1314806"/>
    <lineage>
        <taxon>Eukaryota</taxon>
        <taxon>Fungi</taxon>
        <taxon>Dikarya</taxon>
        <taxon>Basidiomycota</taxon>
        <taxon>Agaricomycotina</taxon>
        <taxon>Agaricomycetes</taxon>
        <taxon>Russulales</taxon>
        <taxon>Lachnocladiaceae</taxon>
        <taxon>Vararia</taxon>
    </lineage>
</organism>
<reference evidence="1" key="2">
    <citation type="journal article" date="2022" name="New Phytol.">
        <title>Evolutionary transition to the ectomycorrhizal habit in the genomes of a hyperdiverse lineage of mushroom-forming fungi.</title>
        <authorList>
            <person name="Looney B."/>
            <person name="Miyauchi S."/>
            <person name="Morin E."/>
            <person name="Drula E."/>
            <person name="Courty P.E."/>
            <person name="Kohler A."/>
            <person name="Kuo A."/>
            <person name="LaButti K."/>
            <person name="Pangilinan J."/>
            <person name="Lipzen A."/>
            <person name="Riley R."/>
            <person name="Andreopoulos W."/>
            <person name="He G."/>
            <person name="Johnson J."/>
            <person name="Nolan M."/>
            <person name="Tritt A."/>
            <person name="Barry K.W."/>
            <person name="Grigoriev I.V."/>
            <person name="Nagy L.G."/>
            <person name="Hibbett D."/>
            <person name="Henrissat B."/>
            <person name="Matheny P.B."/>
            <person name="Labbe J."/>
            <person name="Martin F.M."/>
        </authorList>
    </citation>
    <scope>NUCLEOTIDE SEQUENCE</scope>
    <source>
        <strain evidence="1">EC-137</strain>
    </source>
</reference>
<comment type="caution">
    <text evidence="1">The sequence shown here is derived from an EMBL/GenBank/DDBJ whole genome shotgun (WGS) entry which is preliminary data.</text>
</comment>
<evidence type="ECO:0000313" key="2">
    <source>
        <dbReference type="Proteomes" id="UP000814128"/>
    </source>
</evidence>
<proteinExistence type="predicted"/>
<dbReference type="Proteomes" id="UP000814128">
    <property type="component" value="Unassembled WGS sequence"/>
</dbReference>
<sequence length="699" mass="76968">MTDWYKELESVPVITGAEFLSNDVVKFTTSTRDFTRNVERSALHTIFLSPDGNTMITPGQEVSQDVKVTAISPSGKIAAILRETREKMRFVEIWEGDIQLSSVEVTDVHEEFYDDDFLGTISFSLSETSLVYLAEAKAPKTTESTTTFARFGYMPSLGEALADRFRPTIYLFSWDLNAPSVKPLSFSADVFRSLRVHFFSQPCFLDDDTLVAVGHELTPEGHLLSVRWCHNRPTAIWKLPLDKISSKSSVSVSSGTILSDPTRAGRSARVYKDAKGCVNVVWLDHQRGGAHASCSCLISASLGGEARTLVPYVYEPGMNEFPGLFVSWALLPRPFLRINDKTYVICTTVAGVRSTVVMADTQQLHQKPREVTPEDGNLWSYAVLATDGWNRILCSRSSLLHPPQLILGHVDPESESVSWRVLWKPPVIAQLIKAMDNFKLMVLPISYPVETIVLLPHTGGLKEQQRLLSIVHGGPHGSSSTAFDASTVAFALAGYIISMPNYTGSVGYGGKNVDALIGKCGSLDVEDVLRSVEAVVNKGFTTFGKGKHFYWGGSHGGFLGAHLVGRYPDVFSAAVLSNPVITALPAESDIPDWYFEEFLPQPPSALSREQIPPELYRTLFGMSPISHAENVKTPVMLFLGLSDHRVSNTHGMALYHALRAQGKTVDLLTFPGQGHRIDGVEEAKAAFDAASTWYTKWQN</sequence>
<evidence type="ECO:0000313" key="1">
    <source>
        <dbReference type="EMBL" id="KAI0028785.1"/>
    </source>
</evidence>
<reference evidence="1" key="1">
    <citation type="submission" date="2021-02" db="EMBL/GenBank/DDBJ databases">
        <authorList>
            <consortium name="DOE Joint Genome Institute"/>
            <person name="Ahrendt S."/>
            <person name="Looney B.P."/>
            <person name="Miyauchi S."/>
            <person name="Morin E."/>
            <person name="Drula E."/>
            <person name="Courty P.E."/>
            <person name="Chicoki N."/>
            <person name="Fauchery L."/>
            <person name="Kohler A."/>
            <person name="Kuo A."/>
            <person name="Labutti K."/>
            <person name="Pangilinan J."/>
            <person name="Lipzen A."/>
            <person name="Riley R."/>
            <person name="Andreopoulos W."/>
            <person name="He G."/>
            <person name="Johnson J."/>
            <person name="Barry K.W."/>
            <person name="Grigoriev I.V."/>
            <person name="Nagy L."/>
            <person name="Hibbett D."/>
            <person name="Henrissat B."/>
            <person name="Matheny P.B."/>
            <person name="Labbe J."/>
            <person name="Martin F."/>
        </authorList>
    </citation>
    <scope>NUCLEOTIDE SEQUENCE</scope>
    <source>
        <strain evidence="1">EC-137</strain>
    </source>
</reference>
<keyword evidence="1" id="KW-0378">Hydrolase</keyword>
<gene>
    <name evidence="1" type="ORF">K488DRAFT_89379</name>
</gene>
<name>A0ACB8QAT4_9AGAM</name>
<protein>
    <submittedName>
        <fullName evidence="1">Alpha/Beta hydrolase protein</fullName>
    </submittedName>
</protein>
<dbReference type="EMBL" id="MU273722">
    <property type="protein sequence ID" value="KAI0028785.1"/>
    <property type="molecule type" value="Genomic_DNA"/>
</dbReference>
<keyword evidence="2" id="KW-1185">Reference proteome</keyword>